<name>A0A2A5J9V4_RHOSG</name>
<dbReference type="AlphaFoldDB" id="A0A2A5J9V4"/>
<feature type="transmembrane region" description="Helical" evidence="1">
    <location>
        <begin position="12"/>
        <end position="30"/>
    </location>
</feature>
<gene>
    <name evidence="2" type="ORF">CHR55_18695</name>
</gene>
<accession>A0A2A5J9V4</accession>
<sequence>MGSVIGDLLPIAVGIAVSPVAVIATILMLLSKRAGSTSIGFALGWLLGIFIATVLFVTLSSALSTSDNGPSATVSWIKLALGVLLLAVGVKQWRGRSGEHETPKWMQAIDEMTAVKGLGLGFALAAINPKNLLMCIAAGVSIGSASLATSGVIASVLVFTIIASSTVATPVIGYLVAADRLREPLAKLKVWLQDNNTTVMSVLILVVGVVLIGKGIGGIF</sequence>
<protein>
    <recommendedName>
        <fullName evidence="4">GAP family protein</fullName>
    </recommendedName>
</protein>
<dbReference type="InterPro" id="IPR021315">
    <property type="entry name" value="Gap/Sap"/>
</dbReference>
<feature type="transmembrane region" description="Helical" evidence="1">
    <location>
        <begin position="42"/>
        <end position="63"/>
    </location>
</feature>
<proteinExistence type="predicted"/>
<keyword evidence="1" id="KW-1133">Transmembrane helix</keyword>
<dbReference type="EMBL" id="NOVD01000013">
    <property type="protein sequence ID" value="PCK25781.1"/>
    <property type="molecule type" value="Genomic_DNA"/>
</dbReference>
<evidence type="ECO:0000313" key="2">
    <source>
        <dbReference type="EMBL" id="PCK25781.1"/>
    </source>
</evidence>
<evidence type="ECO:0000313" key="3">
    <source>
        <dbReference type="Proteomes" id="UP000230886"/>
    </source>
</evidence>
<feature type="transmembrane region" description="Helical" evidence="1">
    <location>
        <begin position="198"/>
        <end position="219"/>
    </location>
</feature>
<evidence type="ECO:0000256" key="1">
    <source>
        <dbReference type="SAM" id="Phobius"/>
    </source>
</evidence>
<comment type="caution">
    <text evidence="2">The sequence shown here is derived from an EMBL/GenBank/DDBJ whole genome shotgun (WGS) entry which is preliminary data.</text>
</comment>
<keyword evidence="1" id="KW-0472">Membrane</keyword>
<feature type="transmembrane region" description="Helical" evidence="1">
    <location>
        <begin position="75"/>
        <end position="93"/>
    </location>
</feature>
<keyword evidence="1" id="KW-0812">Transmembrane</keyword>
<dbReference type="RefSeq" id="WP_099697901.1">
    <property type="nucleotide sequence ID" value="NZ_NOVD01000013.1"/>
</dbReference>
<organism evidence="2 3">
    <name type="scientific">Rhodococcus qingshengii</name>
    <dbReference type="NCBI Taxonomy" id="334542"/>
    <lineage>
        <taxon>Bacteria</taxon>
        <taxon>Bacillati</taxon>
        <taxon>Actinomycetota</taxon>
        <taxon>Actinomycetes</taxon>
        <taxon>Mycobacteriales</taxon>
        <taxon>Nocardiaceae</taxon>
        <taxon>Rhodococcus</taxon>
        <taxon>Rhodococcus erythropolis group</taxon>
    </lineage>
</organism>
<reference evidence="2 3" key="1">
    <citation type="submission" date="2017-07" db="EMBL/GenBank/DDBJ databases">
        <title>Draft sequence of Rhodococcus enclensis 23b-28.</title>
        <authorList>
            <person name="Besaury L."/>
            <person name="Sancelme M."/>
            <person name="Amato P."/>
            <person name="Lallement A."/>
            <person name="Delort A.-M."/>
        </authorList>
    </citation>
    <scope>NUCLEOTIDE SEQUENCE [LARGE SCALE GENOMIC DNA]</scope>
    <source>
        <strain evidence="2 3">23b-28</strain>
    </source>
</reference>
<feature type="transmembrane region" description="Helical" evidence="1">
    <location>
        <begin position="152"/>
        <end position="177"/>
    </location>
</feature>
<dbReference type="Pfam" id="PF11139">
    <property type="entry name" value="SfLAP"/>
    <property type="match status" value="1"/>
</dbReference>
<dbReference type="Proteomes" id="UP000230886">
    <property type="component" value="Unassembled WGS sequence"/>
</dbReference>
<feature type="transmembrane region" description="Helical" evidence="1">
    <location>
        <begin position="114"/>
        <end position="140"/>
    </location>
</feature>
<evidence type="ECO:0008006" key="4">
    <source>
        <dbReference type="Google" id="ProtNLM"/>
    </source>
</evidence>